<dbReference type="CDD" id="cd06223">
    <property type="entry name" value="PRTases_typeI"/>
    <property type="match status" value="1"/>
</dbReference>
<dbReference type="GO" id="GO:0005737">
    <property type="term" value="C:cytoplasm"/>
    <property type="evidence" value="ECO:0007669"/>
    <property type="project" value="TreeGrafter"/>
</dbReference>
<organism evidence="3 4">
    <name type="scientific">Meira miltonrushii</name>
    <dbReference type="NCBI Taxonomy" id="1280837"/>
    <lineage>
        <taxon>Eukaryota</taxon>
        <taxon>Fungi</taxon>
        <taxon>Dikarya</taxon>
        <taxon>Basidiomycota</taxon>
        <taxon>Ustilaginomycotina</taxon>
        <taxon>Exobasidiomycetes</taxon>
        <taxon>Exobasidiales</taxon>
        <taxon>Brachybasidiaceae</taxon>
        <taxon>Meira</taxon>
    </lineage>
</organism>
<proteinExistence type="predicted"/>
<dbReference type="PANTHER" id="PTHR43363:SF1">
    <property type="entry name" value="HYPOXANTHINE-GUANINE PHOSPHORIBOSYLTRANSFERASE"/>
    <property type="match status" value="1"/>
</dbReference>
<dbReference type="EMBL" id="KZ819603">
    <property type="protein sequence ID" value="PWN36190.1"/>
    <property type="molecule type" value="Genomic_DNA"/>
</dbReference>
<evidence type="ECO:0000256" key="2">
    <source>
        <dbReference type="ARBA" id="ARBA00022679"/>
    </source>
</evidence>
<dbReference type="AlphaFoldDB" id="A0A316VF79"/>
<dbReference type="STRING" id="1280837.A0A316VF79"/>
<name>A0A316VF79_9BASI</name>
<dbReference type="GO" id="GO:0046100">
    <property type="term" value="P:hypoxanthine metabolic process"/>
    <property type="evidence" value="ECO:0007669"/>
    <property type="project" value="TreeGrafter"/>
</dbReference>
<dbReference type="GeneID" id="37019099"/>
<accession>A0A316VF79</accession>
<dbReference type="RefSeq" id="XP_025356492.1">
    <property type="nucleotide sequence ID" value="XM_025497318.1"/>
</dbReference>
<dbReference type="PANTHER" id="PTHR43363">
    <property type="entry name" value="HYPOXANTHINE PHOSPHORIBOSYLTRANSFERASE"/>
    <property type="match status" value="1"/>
</dbReference>
<protein>
    <submittedName>
        <fullName evidence="3">PRTase-like protein</fullName>
    </submittedName>
</protein>
<evidence type="ECO:0000256" key="1">
    <source>
        <dbReference type="ARBA" id="ARBA00022676"/>
    </source>
</evidence>
<dbReference type="FunCoup" id="A0A316VF79">
    <property type="interactions" value="31"/>
</dbReference>
<dbReference type="GO" id="GO:0032263">
    <property type="term" value="P:GMP salvage"/>
    <property type="evidence" value="ECO:0007669"/>
    <property type="project" value="TreeGrafter"/>
</dbReference>
<evidence type="ECO:0000313" key="4">
    <source>
        <dbReference type="Proteomes" id="UP000245771"/>
    </source>
</evidence>
<keyword evidence="4" id="KW-1185">Reference proteome</keyword>
<dbReference type="Proteomes" id="UP000245771">
    <property type="component" value="Unassembled WGS sequence"/>
</dbReference>
<dbReference type="GO" id="GO:0032265">
    <property type="term" value="P:XMP salvage"/>
    <property type="evidence" value="ECO:0007669"/>
    <property type="project" value="TreeGrafter"/>
</dbReference>
<dbReference type="OrthoDB" id="9973266at2759"/>
<dbReference type="Gene3D" id="3.40.50.2020">
    <property type="match status" value="1"/>
</dbReference>
<dbReference type="GO" id="GO:0032264">
    <property type="term" value="P:IMP salvage"/>
    <property type="evidence" value="ECO:0007669"/>
    <property type="project" value="TreeGrafter"/>
</dbReference>
<dbReference type="InParanoid" id="A0A316VF79"/>
<dbReference type="GO" id="GO:0004422">
    <property type="term" value="F:hypoxanthine phosphoribosyltransferase activity"/>
    <property type="evidence" value="ECO:0007669"/>
    <property type="project" value="TreeGrafter"/>
</dbReference>
<sequence length="255" mass="28426">MASEQLPDDHYRISYEEIHLDIAETARQIRQTFAPDLMVAIGGGGFFPARVLRTFLKREGSNGKLVNVPIQAIGLSLYEDLGQAEKALQSSGPSSLGKIGVEVVRTQWLDAPKRDVKDGNAETQLHGGLLGKNILIVDEVDDSRTTLRYAYNELLSDVRKALEALTPEQRAQTPPTRFAIFVVHNKLRSKKGSLPIVCQRKDENGTVVSGVWYFAAETTGNIWIEYPWEQDDILEHNRLTALAKKLGQNGKRDSE</sequence>
<dbReference type="InterPro" id="IPR000836">
    <property type="entry name" value="PRTase_dom"/>
</dbReference>
<keyword evidence="2" id="KW-0808">Transferase</keyword>
<dbReference type="InterPro" id="IPR029057">
    <property type="entry name" value="PRTase-like"/>
</dbReference>
<keyword evidence="1" id="KW-0328">Glycosyltransferase</keyword>
<evidence type="ECO:0000313" key="3">
    <source>
        <dbReference type="EMBL" id="PWN36190.1"/>
    </source>
</evidence>
<gene>
    <name evidence="3" type="ORF">FA14DRAFT_146425</name>
</gene>
<reference evidence="3 4" key="1">
    <citation type="journal article" date="2018" name="Mol. Biol. Evol.">
        <title>Broad Genomic Sampling Reveals a Smut Pathogenic Ancestry of the Fungal Clade Ustilaginomycotina.</title>
        <authorList>
            <person name="Kijpornyongpan T."/>
            <person name="Mondo S.J."/>
            <person name="Barry K."/>
            <person name="Sandor L."/>
            <person name="Lee J."/>
            <person name="Lipzen A."/>
            <person name="Pangilinan J."/>
            <person name="LaButti K."/>
            <person name="Hainaut M."/>
            <person name="Henrissat B."/>
            <person name="Grigoriev I.V."/>
            <person name="Spatafora J.W."/>
            <person name="Aime M.C."/>
        </authorList>
    </citation>
    <scope>NUCLEOTIDE SEQUENCE [LARGE SCALE GENOMIC DNA]</scope>
    <source>
        <strain evidence="3 4">MCA 3882</strain>
    </source>
</reference>
<dbReference type="SUPFAM" id="SSF53271">
    <property type="entry name" value="PRTase-like"/>
    <property type="match status" value="1"/>
</dbReference>